<keyword evidence="2" id="KW-1185">Reference proteome</keyword>
<protein>
    <submittedName>
        <fullName evidence="1">Uncharacterized protein</fullName>
    </submittedName>
</protein>
<evidence type="ECO:0000313" key="1">
    <source>
        <dbReference type="EMBL" id="GEM39102.1"/>
    </source>
</evidence>
<organism evidence="1 2">
    <name type="scientific">Nocardia ninae NBRC 108245</name>
    <dbReference type="NCBI Taxonomy" id="1210091"/>
    <lineage>
        <taxon>Bacteria</taxon>
        <taxon>Bacillati</taxon>
        <taxon>Actinomycetota</taxon>
        <taxon>Actinomycetes</taxon>
        <taxon>Mycobacteriales</taxon>
        <taxon>Nocardiaceae</taxon>
        <taxon>Nocardia</taxon>
    </lineage>
</organism>
<proteinExistence type="predicted"/>
<dbReference type="OrthoDB" id="4144896at2"/>
<accession>A0A511MEN0</accession>
<evidence type="ECO:0000313" key="2">
    <source>
        <dbReference type="Proteomes" id="UP000321424"/>
    </source>
</evidence>
<dbReference type="AlphaFoldDB" id="A0A511MEN0"/>
<gene>
    <name evidence="1" type="ORF">NN4_36210</name>
</gene>
<comment type="caution">
    <text evidence="1">The sequence shown here is derived from an EMBL/GenBank/DDBJ whole genome shotgun (WGS) entry which is preliminary data.</text>
</comment>
<name>A0A511MEN0_9NOCA</name>
<dbReference type="EMBL" id="BJXA01000022">
    <property type="protein sequence ID" value="GEM39102.1"/>
    <property type="molecule type" value="Genomic_DNA"/>
</dbReference>
<sequence length="175" mass="19275">MFSAPTAVTDIFILRKHCEEIARTLPIPYPFNSKAFIEALIKYRGRRIELVEMTVDRDTPCGMFVATPEADYIFYAANTSPLHQEHIIAHEAAHILYNHGGTGALGEAVAPLLMKNLSPELITRVLGRTAYSESDEAEAEMLASVILIRAGRADPPTLTSRELECGVNRFGAIFG</sequence>
<reference evidence="1 2" key="1">
    <citation type="submission" date="2019-07" db="EMBL/GenBank/DDBJ databases">
        <title>Whole genome shotgun sequence of Nocardia ninae NBRC 108245.</title>
        <authorList>
            <person name="Hosoyama A."/>
            <person name="Uohara A."/>
            <person name="Ohji S."/>
            <person name="Ichikawa N."/>
        </authorList>
    </citation>
    <scope>NUCLEOTIDE SEQUENCE [LARGE SCALE GENOMIC DNA]</scope>
    <source>
        <strain evidence="1 2">NBRC 108245</strain>
    </source>
</reference>
<dbReference type="Proteomes" id="UP000321424">
    <property type="component" value="Unassembled WGS sequence"/>
</dbReference>